<evidence type="ECO:0000313" key="1">
    <source>
        <dbReference type="Ensembl" id="ENSFCTP00005000658.1"/>
    </source>
</evidence>
<reference evidence="1" key="2">
    <citation type="submission" date="2025-08" db="UniProtKB">
        <authorList>
            <consortium name="Ensembl"/>
        </authorList>
    </citation>
    <scope>IDENTIFICATION</scope>
    <source>
        <strain evidence="1">breed Abyssinian</strain>
    </source>
</reference>
<organism evidence="1 2">
    <name type="scientific">Felis catus</name>
    <name type="common">Cat</name>
    <name type="synonym">Felis silvestris catus</name>
    <dbReference type="NCBI Taxonomy" id="9685"/>
    <lineage>
        <taxon>Eukaryota</taxon>
        <taxon>Metazoa</taxon>
        <taxon>Chordata</taxon>
        <taxon>Craniata</taxon>
        <taxon>Vertebrata</taxon>
        <taxon>Euteleostomi</taxon>
        <taxon>Mammalia</taxon>
        <taxon>Eutheria</taxon>
        <taxon>Laurasiatheria</taxon>
        <taxon>Carnivora</taxon>
        <taxon>Feliformia</taxon>
        <taxon>Felidae</taxon>
        <taxon>Felinae</taxon>
        <taxon>Felis</taxon>
    </lineage>
</organism>
<proteinExistence type="predicted"/>
<name>A0ABI7VR72_FELCA</name>
<dbReference type="Proteomes" id="UP000823872">
    <property type="component" value="Chromosome A3"/>
</dbReference>
<keyword evidence="2" id="KW-1185">Reference proteome</keyword>
<dbReference type="Ensembl" id="ENSFCTT00005001354.1">
    <property type="protein sequence ID" value="ENSFCTP00005000658.1"/>
    <property type="gene ID" value="ENSFCTG00005000515.1"/>
</dbReference>
<reference evidence="1 2" key="1">
    <citation type="submission" date="2021-02" db="EMBL/GenBank/DDBJ databases">
        <title>Safari Cat Assemblies.</title>
        <authorList>
            <person name="Bredemeyer K.R."/>
            <person name="Murphy W.J."/>
        </authorList>
    </citation>
    <scope>NUCLEOTIDE SEQUENCE [LARGE SCALE GENOMIC DNA]</scope>
</reference>
<dbReference type="GeneTree" id="ENSGT01140000286769"/>
<gene>
    <name evidence="1" type="primary">RGCC</name>
</gene>
<sequence length="127" mass="13697">APAGIRILGPARGGGRCPRPTRDLWTELSTNFSAPRLAAETRPPTPLPTHCFSCASRSLTSASRLFTKATSSSSRSCSRRFWASVFCQSAEDGRLVTHPQDLGKPASLPAFSSCPVSLRKPCYRTTN</sequence>
<reference evidence="1" key="3">
    <citation type="submission" date="2025-09" db="UniProtKB">
        <authorList>
            <consortium name="Ensembl"/>
        </authorList>
    </citation>
    <scope>IDENTIFICATION</scope>
    <source>
        <strain evidence="1">breed Abyssinian</strain>
    </source>
</reference>
<protein>
    <submittedName>
        <fullName evidence="1">Uncharacterized protein</fullName>
    </submittedName>
</protein>
<evidence type="ECO:0000313" key="2">
    <source>
        <dbReference type="Proteomes" id="UP000823872"/>
    </source>
</evidence>
<accession>A0ABI7VR72</accession>